<comment type="similarity">
    <text evidence="10">Belongs to the SecD/SecF family. SecF subfamily.</text>
</comment>
<comment type="subunit">
    <text evidence="9">Forms a complex with SecF. Part of the essential Sec protein translocation apparatus which comprises SecA, SecYEG and auxiliary proteins SecDF. Other proteins may also be involved.</text>
</comment>
<dbReference type="NCBIfam" id="NF009585">
    <property type="entry name" value="PRK13024.1-5"/>
    <property type="match status" value="1"/>
</dbReference>
<evidence type="ECO:0000256" key="2">
    <source>
        <dbReference type="ARBA" id="ARBA00022448"/>
    </source>
</evidence>
<feature type="transmembrane region" description="Helical" evidence="9">
    <location>
        <begin position="606"/>
        <end position="628"/>
    </location>
</feature>
<feature type="transmembrane region" description="Helical" evidence="9">
    <location>
        <begin position="940"/>
        <end position="960"/>
    </location>
</feature>
<keyword evidence="6 9" id="KW-1133">Transmembrane helix</keyword>
<dbReference type="Pfam" id="PF22599">
    <property type="entry name" value="SecDF_P1_head"/>
    <property type="match status" value="1"/>
</dbReference>
<feature type="transmembrane region" description="Helical" evidence="9">
    <location>
        <begin position="511"/>
        <end position="531"/>
    </location>
</feature>
<dbReference type="RefSeq" id="WP_089356464.1">
    <property type="nucleotide sequence ID" value="NZ_FZPD01000003.1"/>
</dbReference>
<evidence type="ECO:0000256" key="5">
    <source>
        <dbReference type="ARBA" id="ARBA00022927"/>
    </source>
</evidence>
<gene>
    <name evidence="9" type="primary">secD</name>
    <name evidence="10" type="synonym">secF</name>
    <name evidence="14" type="ORF">SAMN05421640_1720</name>
</gene>
<evidence type="ECO:0000313" key="14">
    <source>
        <dbReference type="EMBL" id="SNS94374.1"/>
    </source>
</evidence>
<feature type="domain" description="SecDF P1 head subdomain" evidence="13">
    <location>
        <begin position="393"/>
        <end position="489"/>
    </location>
</feature>
<evidence type="ECO:0000256" key="7">
    <source>
        <dbReference type="ARBA" id="ARBA00023010"/>
    </source>
</evidence>
<feature type="transmembrane region" description="Helical" evidence="9">
    <location>
        <begin position="563"/>
        <end position="585"/>
    </location>
</feature>
<feature type="transmembrane region" description="Helical" evidence="9">
    <location>
        <begin position="966"/>
        <end position="988"/>
    </location>
</feature>
<protein>
    <recommendedName>
        <fullName evidence="9 10">Multifunctional fusion protein</fullName>
    </recommendedName>
    <domain>
        <recommendedName>
            <fullName evidence="9">Protein translocase subunit SecD</fullName>
        </recommendedName>
    </domain>
    <domain>
        <recommendedName>
            <fullName evidence="10">Protein-export membrane protein SecF</fullName>
        </recommendedName>
    </domain>
</protein>
<dbReference type="NCBIfam" id="TIGR00916">
    <property type="entry name" value="2A0604s01"/>
    <property type="match status" value="1"/>
</dbReference>
<dbReference type="HAMAP" id="MF_01464_B">
    <property type="entry name" value="SecF_B"/>
    <property type="match status" value="1"/>
</dbReference>
<dbReference type="InterPro" id="IPR022646">
    <property type="entry name" value="SecD/SecF_CS"/>
</dbReference>
<dbReference type="Proteomes" id="UP000198393">
    <property type="component" value="Unassembled WGS sequence"/>
</dbReference>
<feature type="transmembrane region" description="Helical" evidence="9">
    <location>
        <begin position="889"/>
        <end position="909"/>
    </location>
</feature>
<comment type="subunit">
    <text evidence="10">Forms a complex with SecD. Part of the essential Sec protein translocation apparatus which comprises SecA, SecYEG and auxiliary proteins SecDF. Other proteins may also be involved.</text>
</comment>
<evidence type="ECO:0000256" key="6">
    <source>
        <dbReference type="ARBA" id="ARBA00022989"/>
    </source>
</evidence>
<dbReference type="SUPFAM" id="SSF82866">
    <property type="entry name" value="Multidrug efflux transporter AcrB transmembrane domain"/>
    <property type="match status" value="2"/>
</dbReference>
<feature type="transmembrane region" description="Helical" evidence="9">
    <location>
        <begin position="538"/>
        <end position="557"/>
    </location>
</feature>
<dbReference type="AlphaFoldDB" id="A0A239IPN0"/>
<comment type="subcellular location">
    <subcellularLocation>
        <location evidence="1 9">Cell membrane</location>
        <topology evidence="1 9">Multi-pass membrane protein</topology>
    </subcellularLocation>
</comment>
<comment type="similarity">
    <text evidence="9">Belongs to the SecD/SecF family. SecD subfamily.</text>
</comment>
<accession>A0A239IPN0</accession>
<evidence type="ECO:0000259" key="12">
    <source>
        <dbReference type="Pfam" id="PF21760"/>
    </source>
</evidence>
<keyword evidence="8 9" id="KW-0472">Membrane</keyword>
<keyword evidence="2 9" id="KW-0813">Transport</keyword>
<feature type="domain" description="Protein export membrane protein SecD/SecF C-terminal" evidence="11">
    <location>
        <begin position="493"/>
        <end position="663"/>
    </location>
</feature>
<evidence type="ECO:0000256" key="1">
    <source>
        <dbReference type="ARBA" id="ARBA00004651"/>
    </source>
</evidence>
<feature type="domain" description="Protein export membrane protein SecD/SecF C-terminal" evidence="11">
    <location>
        <begin position="808"/>
        <end position="992"/>
    </location>
</feature>
<dbReference type="InterPro" id="IPR048634">
    <property type="entry name" value="SecD_SecF_C"/>
</dbReference>
<feature type="transmembrane region" description="Helical" evidence="9">
    <location>
        <begin position="634"/>
        <end position="658"/>
    </location>
</feature>
<dbReference type="FunFam" id="1.20.1640.10:FF:000004">
    <property type="entry name" value="Protein translocase subunit SecD"/>
    <property type="match status" value="1"/>
</dbReference>
<dbReference type="GO" id="GO:0006605">
    <property type="term" value="P:protein targeting"/>
    <property type="evidence" value="ECO:0007669"/>
    <property type="project" value="UniProtKB-UniRule"/>
</dbReference>
<dbReference type="Pfam" id="PF21760">
    <property type="entry name" value="SecD_1st"/>
    <property type="match status" value="1"/>
</dbReference>
<dbReference type="Pfam" id="PF07549">
    <property type="entry name" value="Sec_GG"/>
    <property type="match status" value="2"/>
</dbReference>
<evidence type="ECO:0000256" key="8">
    <source>
        <dbReference type="ARBA" id="ARBA00023136"/>
    </source>
</evidence>
<dbReference type="InterPro" id="IPR022645">
    <property type="entry name" value="SecD/SecF_bac"/>
</dbReference>
<feature type="transmembrane region" description="Helical" evidence="9">
    <location>
        <begin position="855"/>
        <end position="877"/>
    </location>
</feature>
<reference evidence="14 15" key="1">
    <citation type="submission" date="2017-06" db="EMBL/GenBank/DDBJ databases">
        <authorList>
            <person name="Kim H.J."/>
            <person name="Triplett B.A."/>
        </authorList>
    </citation>
    <scope>NUCLEOTIDE SEQUENCE [LARGE SCALE GENOMIC DNA]</scope>
    <source>
        <strain evidence="14 15">DSM 19307</strain>
    </source>
</reference>
<dbReference type="InterPro" id="IPR055344">
    <property type="entry name" value="SecD_SecF_C_bact"/>
</dbReference>
<dbReference type="Gene3D" id="1.20.1640.10">
    <property type="entry name" value="Multidrug efflux transporter AcrB transmembrane domain"/>
    <property type="match status" value="2"/>
</dbReference>
<evidence type="ECO:0000313" key="15">
    <source>
        <dbReference type="Proteomes" id="UP000198393"/>
    </source>
</evidence>
<dbReference type="InterPro" id="IPR022813">
    <property type="entry name" value="SecD/SecF_arch_bac"/>
</dbReference>
<comment type="caution">
    <text evidence="9">Lacks conserved residue(s) required for the propagation of feature annotation.</text>
</comment>
<dbReference type="NCBIfam" id="TIGR00966">
    <property type="entry name" value="transloc_SecF"/>
    <property type="match status" value="1"/>
</dbReference>
<proteinExistence type="inferred from homology"/>
<dbReference type="HAMAP" id="MF_01463_B">
    <property type="entry name" value="SecD_B"/>
    <property type="match status" value="1"/>
</dbReference>
<dbReference type="EMBL" id="FZPD01000003">
    <property type="protein sequence ID" value="SNS94374.1"/>
    <property type="molecule type" value="Genomic_DNA"/>
</dbReference>
<feature type="transmembrane region" description="Helical" evidence="9">
    <location>
        <begin position="7"/>
        <end position="27"/>
    </location>
</feature>
<keyword evidence="15" id="KW-1185">Reference proteome</keyword>
<keyword evidence="7 9" id="KW-0811">Translocation</keyword>
<evidence type="ECO:0000259" key="11">
    <source>
        <dbReference type="Pfam" id="PF02355"/>
    </source>
</evidence>
<dbReference type="Pfam" id="PF02355">
    <property type="entry name" value="SecD_SecF_C"/>
    <property type="match status" value="2"/>
</dbReference>
<keyword evidence="5 9" id="KW-0653">Protein transport</keyword>
<feature type="domain" description="Protein translocase subunit SecDF P1" evidence="12">
    <location>
        <begin position="184"/>
        <end position="243"/>
    </location>
</feature>
<dbReference type="PANTHER" id="PTHR30081:SF1">
    <property type="entry name" value="PROTEIN TRANSLOCASE SUBUNIT SECD"/>
    <property type="match status" value="1"/>
</dbReference>
<dbReference type="InterPro" id="IPR005791">
    <property type="entry name" value="SecD"/>
</dbReference>
<dbReference type="PRINTS" id="PR01755">
    <property type="entry name" value="SECFTRNLCASE"/>
</dbReference>
<comment type="function">
    <text evidence="9">Part of the Sec protein translocase complex. Interacts with the SecYEG preprotein conducting channel. SecDF uses the proton motive force (PMF) to complete protein translocation after the ATP-dependent function of SecA.</text>
</comment>
<dbReference type="Gene3D" id="3.30.70.3220">
    <property type="match status" value="1"/>
</dbReference>
<dbReference type="InterPro" id="IPR054384">
    <property type="entry name" value="SecDF_P1_head"/>
</dbReference>
<name>A0A239IPN0_EKHLU</name>
<dbReference type="OrthoDB" id="9805019at2"/>
<evidence type="ECO:0000256" key="3">
    <source>
        <dbReference type="ARBA" id="ARBA00022475"/>
    </source>
</evidence>
<evidence type="ECO:0000256" key="10">
    <source>
        <dbReference type="HAMAP-Rule" id="MF_01464"/>
    </source>
</evidence>
<dbReference type="Gene3D" id="3.30.1360.200">
    <property type="match status" value="1"/>
</dbReference>
<dbReference type="GO" id="GO:0065002">
    <property type="term" value="P:intracellular protein transmembrane transport"/>
    <property type="evidence" value="ECO:0007669"/>
    <property type="project" value="UniProtKB-UniRule"/>
</dbReference>
<dbReference type="GO" id="GO:0043952">
    <property type="term" value="P:protein transport by the Sec complex"/>
    <property type="evidence" value="ECO:0007669"/>
    <property type="project" value="UniProtKB-UniRule"/>
</dbReference>
<dbReference type="GO" id="GO:0015450">
    <property type="term" value="F:protein-transporting ATPase activity"/>
    <property type="evidence" value="ECO:0007669"/>
    <property type="project" value="InterPro"/>
</dbReference>
<feature type="transmembrane region" description="Helical" evidence="9">
    <location>
        <begin position="694"/>
        <end position="712"/>
    </location>
</feature>
<dbReference type="InterPro" id="IPR048631">
    <property type="entry name" value="SecD_1st"/>
</dbReference>
<evidence type="ECO:0000256" key="4">
    <source>
        <dbReference type="ARBA" id="ARBA00022692"/>
    </source>
</evidence>
<sequence>MKNKGFIVFLTILISLLCIYYLSFTYISQNIQQKAVTATQEADGTTDVIEKQRYLDSIWNEPVYDLFGIDYTYKEIKETELNLGLDLQGGMHVTLEVSPIDIIRGLSGNSGDADFVAALNQAKQNVRGTQLNFVDEFYSEFKERAPSKELAQIFATAANRGRISLQSTDAEVLDIINTEVESAIDRSFNILRTRIDRFGTSQPNIQRLQGTGRIQIELPGVDNPQRVRKLLQGVAKLEFWEVHQQESVAPVLMSINALVVEEMKKDPSSAPLTAEEQQTKEDITALLGDGNDADSLSTSDGDSVKNDQLDSLINTRQSPLLELLASTPQYGGLLYNVKDTAKVNRILERDDVQALIPANMKFLWDVQPKDKGEELTGPDLLELYPILTNRSGKATLTGETISSATASLNERAEPEVSMQMNATGSRTWAKMTRENIGQRIAIVLDNYVFSAPYVRGEIPNGSSSISGGFKTIEEAKDLANILKAGSLPAPTTIVEDVVVGPTLGKVAQDQGLNSILVGLIIVIVFMVIYYAKGGLIANLALFFNVFFIMGILAQFGTSLTLPGIAGIVLTIGMAIDANVLIFERIKEELRNGSNLKAAISSGYSKAYWSIFDANVTTLIVGIILFTLGQGPVKGFAITLMIGIICSFFSAVFITRVIVEAFSKKGDNSKISFANAFSKNALSNLNIDFLSKRKLAYMFSSIFIGIGIVALLTKGITLGVDFKGGRSYVITFDEPRNPTEIKTSLGDYFENAGTEVKTFGAPNILKITTSYKIDDESDEGDALVRNDLIKGLAETTGLTFIEDGSQLADGNFTISSSSKVTATIADDIKNSSYKSGIIALICIFIYIVFRFRKWQFGLGAIIALFHDTLFVLSAFAIANTLGISFEADQVFVAAILTIIGYSINDTVVVFDRIRENMGIKSGSELIPVFNESLNNTVSRTFITSITTLIVVIVLFLFGGAVLQGFSFALLVGIIVGTYSSIFIATPIVIDLNKKEN</sequence>
<dbReference type="NCBIfam" id="TIGR01129">
    <property type="entry name" value="secD"/>
    <property type="match status" value="1"/>
</dbReference>
<dbReference type="GO" id="GO:0005886">
    <property type="term" value="C:plasma membrane"/>
    <property type="evidence" value="ECO:0007669"/>
    <property type="project" value="UniProtKB-SubCell"/>
</dbReference>
<evidence type="ECO:0000256" key="9">
    <source>
        <dbReference type="HAMAP-Rule" id="MF_01463"/>
    </source>
</evidence>
<organism evidence="14 15">
    <name type="scientific">Ekhidna lutea</name>
    <dbReference type="NCBI Taxonomy" id="447679"/>
    <lineage>
        <taxon>Bacteria</taxon>
        <taxon>Pseudomonadati</taxon>
        <taxon>Bacteroidota</taxon>
        <taxon>Cytophagia</taxon>
        <taxon>Cytophagales</taxon>
        <taxon>Reichenbachiellaceae</taxon>
        <taxon>Ekhidna</taxon>
    </lineage>
</organism>
<dbReference type="InterPro" id="IPR005665">
    <property type="entry name" value="SecF_bac"/>
</dbReference>
<feature type="transmembrane region" description="Helical" evidence="9">
    <location>
        <begin position="831"/>
        <end position="848"/>
    </location>
</feature>
<keyword evidence="4 9" id="KW-0812">Transmembrane</keyword>
<dbReference type="PANTHER" id="PTHR30081">
    <property type="entry name" value="PROTEIN-EXPORT MEMBRANE PROTEIN SEC"/>
    <property type="match status" value="1"/>
</dbReference>
<evidence type="ECO:0000259" key="13">
    <source>
        <dbReference type="Pfam" id="PF22599"/>
    </source>
</evidence>
<keyword evidence="3 9" id="KW-1003">Cell membrane</keyword>